<name>A0A3B0ZVK4_9ZZZZ</name>
<dbReference type="PANTHER" id="PTHR43968">
    <property type="match status" value="1"/>
</dbReference>
<dbReference type="CDD" id="cd03060">
    <property type="entry name" value="GST_N_Omega_like"/>
    <property type="match status" value="1"/>
</dbReference>
<dbReference type="InterPro" id="IPR036249">
    <property type="entry name" value="Thioredoxin-like_sf"/>
</dbReference>
<feature type="domain" description="GST C-terminal" evidence="2">
    <location>
        <begin position="86"/>
        <end position="207"/>
    </location>
</feature>
<dbReference type="Gene3D" id="3.40.30.10">
    <property type="entry name" value="Glutaredoxin"/>
    <property type="match status" value="1"/>
</dbReference>
<dbReference type="PROSITE" id="PS50405">
    <property type="entry name" value="GST_CTER"/>
    <property type="match status" value="1"/>
</dbReference>
<dbReference type="InterPro" id="IPR040079">
    <property type="entry name" value="Glutathione_S-Trfase"/>
</dbReference>
<evidence type="ECO:0000259" key="1">
    <source>
        <dbReference type="PROSITE" id="PS50404"/>
    </source>
</evidence>
<dbReference type="InterPro" id="IPR050983">
    <property type="entry name" value="GST_Omega/HSP26"/>
</dbReference>
<dbReference type="SUPFAM" id="SSF52833">
    <property type="entry name" value="Thioredoxin-like"/>
    <property type="match status" value="1"/>
</dbReference>
<evidence type="ECO:0000259" key="2">
    <source>
        <dbReference type="PROSITE" id="PS50405"/>
    </source>
</evidence>
<dbReference type="SUPFAM" id="SSF47616">
    <property type="entry name" value="GST C-terminal domain-like"/>
    <property type="match status" value="1"/>
</dbReference>
<dbReference type="Gene3D" id="1.20.1050.10">
    <property type="match status" value="1"/>
</dbReference>
<sequence>MINAPILYSFRRCPYAMRARMALVYSDVQVELREVDLKNKPQELVLLSPKATVPVLLKSDNSLLDESMDIIFWALSVRDNDDWLKLTVEQQKIAALLIQQNDTNFKTWLDKYKYSQRFPEQTESFYRKQGEQFLNELNERLSEFLFLIKDSLSYVDIAVAPFIRQFANVDLSWFQQSQYQHLVKWLDIILNSKLFKTTMQKYPVWQSGNKKILFPPS</sequence>
<dbReference type="GO" id="GO:0016740">
    <property type="term" value="F:transferase activity"/>
    <property type="evidence" value="ECO:0007669"/>
    <property type="project" value="UniProtKB-KW"/>
</dbReference>
<dbReference type="Pfam" id="PF13410">
    <property type="entry name" value="GST_C_2"/>
    <property type="match status" value="1"/>
</dbReference>
<dbReference type="InterPro" id="IPR010987">
    <property type="entry name" value="Glutathione-S-Trfase_C-like"/>
</dbReference>
<dbReference type="CDD" id="cd03196">
    <property type="entry name" value="GST_C_5"/>
    <property type="match status" value="1"/>
</dbReference>
<evidence type="ECO:0000313" key="3">
    <source>
        <dbReference type="EMBL" id="VAW91452.1"/>
    </source>
</evidence>
<dbReference type="GO" id="GO:0005737">
    <property type="term" value="C:cytoplasm"/>
    <property type="evidence" value="ECO:0007669"/>
    <property type="project" value="TreeGrafter"/>
</dbReference>
<dbReference type="EMBL" id="UOFS01000006">
    <property type="protein sequence ID" value="VAW91452.1"/>
    <property type="molecule type" value="Genomic_DNA"/>
</dbReference>
<organism evidence="3">
    <name type="scientific">hydrothermal vent metagenome</name>
    <dbReference type="NCBI Taxonomy" id="652676"/>
    <lineage>
        <taxon>unclassified sequences</taxon>
        <taxon>metagenomes</taxon>
        <taxon>ecological metagenomes</taxon>
    </lineage>
</organism>
<dbReference type="InterPro" id="IPR004045">
    <property type="entry name" value="Glutathione_S-Trfase_N"/>
</dbReference>
<dbReference type="Pfam" id="PF13417">
    <property type="entry name" value="GST_N_3"/>
    <property type="match status" value="1"/>
</dbReference>
<dbReference type="AlphaFoldDB" id="A0A3B0ZVK4"/>
<dbReference type="PANTHER" id="PTHR43968:SF6">
    <property type="entry name" value="GLUTATHIONE S-TRANSFERASE OMEGA"/>
    <property type="match status" value="1"/>
</dbReference>
<dbReference type="InterPro" id="IPR036282">
    <property type="entry name" value="Glutathione-S-Trfase_C_sf"/>
</dbReference>
<proteinExistence type="predicted"/>
<gene>
    <name evidence="3" type="ORF">MNBD_GAMMA22-2727</name>
</gene>
<reference evidence="3" key="1">
    <citation type="submission" date="2018-06" db="EMBL/GenBank/DDBJ databases">
        <authorList>
            <person name="Zhirakovskaya E."/>
        </authorList>
    </citation>
    <scope>NUCLEOTIDE SEQUENCE</scope>
</reference>
<dbReference type="SFLD" id="SFLDS00019">
    <property type="entry name" value="Glutathione_Transferase_(cytos"/>
    <property type="match status" value="1"/>
</dbReference>
<feature type="domain" description="GST N-terminal" evidence="1">
    <location>
        <begin position="3"/>
        <end position="82"/>
    </location>
</feature>
<accession>A0A3B0ZVK4</accession>
<protein>
    <submittedName>
        <fullName evidence="3">Glutathione S-transferase domain protein</fullName>
    </submittedName>
</protein>
<dbReference type="PROSITE" id="PS50404">
    <property type="entry name" value="GST_NTER"/>
    <property type="match status" value="1"/>
</dbReference>
<keyword evidence="3" id="KW-0808">Transferase</keyword>